<comment type="caution">
    <text evidence="1">The sequence shown here is derived from an EMBL/GenBank/DDBJ whole genome shotgun (WGS) entry which is preliminary data.</text>
</comment>
<keyword evidence="2" id="KW-1185">Reference proteome</keyword>
<dbReference type="EMBL" id="CM046390">
    <property type="protein sequence ID" value="KAI8562545.1"/>
    <property type="molecule type" value="Genomic_DNA"/>
</dbReference>
<gene>
    <name evidence="1" type="ORF">RHMOL_Rhmol03G0044000</name>
</gene>
<protein>
    <submittedName>
        <fullName evidence="1">Uncharacterized protein</fullName>
    </submittedName>
</protein>
<sequence>MIQIWGVNSCDACKSRFFASKRNGKIDQPCWKCTRCSKMKLKMCQHLKCLPFQLKLIWMKKIITSHGKKFVSANFATMSHVMPR</sequence>
<proteinExistence type="predicted"/>
<evidence type="ECO:0000313" key="2">
    <source>
        <dbReference type="Proteomes" id="UP001062846"/>
    </source>
</evidence>
<name>A0ACC0PAV1_RHOML</name>
<organism evidence="1 2">
    <name type="scientific">Rhododendron molle</name>
    <name type="common">Chinese azalea</name>
    <name type="synonym">Azalea mollis</name>
    <dbReference type="NCBI Taxonomy" id="49168"/>
    <lineage>
        <taxon>Eukaryota</taxon>
        <taxon>Viridiplantae</taxon>
        <taxon>Streptophyta</taxon>
        <taxon>Embryophyta</taxon>
        <taxon>Tracheophyta</taxon>
        <taxon>Spermatophyta</taxon>
        <taxon>Magnoliopsida</taxon>
        <taxon>eudicotyledons</taxon>
        <taxon>Gunneridae</taxon>
        <taxon>Pentapetalae</taxon>
        <taxon>asterids</taxon>
        <taxon>Ericales</taxon>
        <taxon>Ericaceae</taxon>
        <taxon>Ericoideae</taxon>
        <taxon>Rhodoreae</taxon>
        <taxon>Rhododendron</taxon>
    </lineage>
</organism>
<accession>A0ACC0PAV1</accession>
<evidence type="ECO:0000313" key="1">
    <source>
        <dbReference type="EMBL" id="KAI8562545.1"/>
    </source>
</evidence>
<dbReference type="Proteomes" id="UP001062846">
    <property type="component" value="Chromosome 3"/>
</dbReference>
<reference evidence="1" key="1">
    <citation type="submission" date="2022-02" db="EMBL/GenBank/DDBJ databases">
        <title>Plant Genome Project.</title>
        <authorList>
            <person name="Zhang R.-G."/>
        </authorList>
    </citation>
    <scope>NUCLEOTIDE SEQUENCE</scope>
    <source>
        <strain evidence="1">AT1</strain>
    </source>
</reference>